<accession>A0ABT8GN16</accession>
<dbReference type="RefSeq" id="WP_301136990.1">
    <property type="nucleotide sequence ID" value="NZ_JAUHTQ010000002.1"/>
</dbReference>
<evidence type="ECO:0000256" key="3">
    <source>
        <dbReference type="ARBA" id="ARBA00023002"/>
    </source>
</evidence>
<dbReference type="InterPro" id="IPR005932">
    <property type="entry name" value="RocA"/>
</dbReference>
<comment type="caution">
    <text evidence="8">The sequence shown here is derived from an EMBL/GenBank/DDBJ whole genome shotgun (WGS) entry which is preliminary data.</text>
</comment>
<reference evidence="8" key="1">
    <citation type="submission" date="2023-07" db="EMBL/GenBank/DDBJ databases">
        <title>Ureibacillus sp. isolated from freshwater well.</title>
        <authorList>
            <person name="Kirdat K."/>
            <person name="Bhatt A."/>
            <person name="Teware R."/>
            <person name="Bhavsar Y."/>
            <person name="Yadav A."/>
        </authorList>
    </citation>
    <scope>NUCLEOTIDE SEQUENCE</scope>
    <source>
        <strain evidence="8">BA0131</strain>
    </source>
</reference>
<dbReference type="PANTHER" id="PTHR42862:SF1">
    <property type="entry name" value="DELTA-1-PYRROLINE-5-CARBOXYLATE DEHYDROGENASE 2, ISOFORM A-RELATED"/>
    <property type="match status" value="1"/>
</dbReference>
<dbReference type="InterPro" id="IPR016160">
    <property type="entry name" value="Ald_DH_CS_CYS"/>
</dbReference>
<evidence type="ECO:0000256" key="2">
    <source>
        <dbReference type="ARBA" id="ARBA00012884"/>
    </source>
</evidence>
<keyword evidence="4" id="KW-0520">NAD</keyword>
<dbReference type="InterPro" id="IPR016161">
    <property type="entry name" value="Ald_DH/histidinol_DH"/>
</dbReference>
<name>A0ABT8GN16_9BACL</name>
<sequence length="521" mass="57128">MTTTETLSFKNAIDTDFSNQENVTAIEAAIKAVSDLNGTKYPYIINGEKIYTDNQIVSINPANPSEIIGSVSKVSQHEAERAIQSALSAFDTWSRTSVSERAEYLLKAARVLEEKRLELASVMILEAGKNYAEADAEVSEAIDFLNFYALNAIKLSKDDHKLIRIPSEDNNLEYIPLGVGFIVPPWNFPFAITIGLTVSALVTGNTVLLKPASVTPIIAYKFVEIMEEVGLPKGVLNFIPGDSSEIGDYITGHPQIRFISFTGSKEVGLHINALAAQTAKGQKWIKRVNAEMGGKDGIVVDETADLDYVAEEVVQAAFSFQGQKCSAGSRLIVVEDVYEQQLEKVVERTKELTIGLGSDNCDVGPVIDEKAYKSILNYIEIGRNEGTLVLGGNPVDCEGYFIEPTIIKDVTKESRIMKEEIFGPVLAVAKAKDWKEAIEIYNATEYGLTGSFFSSVEERVDVAAEEMHCGNLYINRRCTGALVGVHPFGGFNMSGTDSKSGSYDYLKLFSQPKLVTKKIQF</sequence>
<proteinExistence type="predicted"/>
<keyword evidence="3 8" id="KW-0560">Oxidoreductase</keyword>
<comment type="pathway">
    <text evidence="1">Amino-acid degradation; L-proline degradation into L-glutamate; L-glutamate from L-proline: step 2/2.</text>
</comment>
<evidence type="ECO:0000256" key="5">
    <source>
        <dbReference type="ARBA" id="ARBA00048142"/>
    </source>
</evidence>
<feature type="domain" description="Aldehyde dehydrogenase" evidence="7">
    <location>
        <begin position="54"/>
        <end position="514"/>
    </location>
</feature>
<dbReference type="Gene3D" id="3.40.309.10">
    <property type="entry name" value="Aldehyde Dehydrogenase, Chain A, domain 2"/>
    <property type="match status" value="1"/>
</dbReference>
<dbReference type="InterPro" id="IPR016162">
    <property type="entry name" value="Ald_DH_N"/>
</dbReference>
<dbReference type="InterPro" id="IPR016163">
    <property type="entry name" value="Ald_DH_C"/>
</dbReference>
<gene>
    <name evidence="8" type="primary">pruA</name>
    <name evidence="8" type="ORF">QYB95_04575</name>
</gene>
<protein>
    <recommendedName>
        <fullName evidence="2 6">L-glutamate gamma-semialdehyde dehydrogenase</fullName>
        <ecNumber evidence="2 6">1.2.1.88</ecNumber>
    </recommendedName>
</protein>
<organism evidence="8 9">
    <name type="scientific">Ureibacillus aquaedulcis</name>
    <dbReference type="NCBI Taxonomy" id="3058421"/>
    <lineage>
        <taxon>Bacteria</taxon>
        <taxon>Bacillati</taxon>
        <taxon>Bacillota</taxon>
        <taxon>Bacilli</taxon>
        <taxon>Bacillales</taxon>
        <taxon>Caryophanaceae</taxon>
        <taxon>Ureibacillus</taxon>
    </lineage>
</organism>
<dbReference type="InterPro" id="IPR050485">
    <property type="entry name" value="Proline_metab_enzyme"/>
</dbReference>
<dbReference type="CDD" id="cd07124">
    <property type="entry name" value="ALDH_PutA-P5CDH-RocA"/>
    <property type="match status" value="1"/>
</dbReference>
<dbReference type="Proteomes" id="UP001172743">
    <property type="component" value="Unassembled WGS sequence"/>
</dbReference>
<evidence type="ECO:0000313" key="9">
    <source>
        <dbReference type="Proteomes" id="UP001172743"/>
    </source>
</evidence>
<dbReference type="SUPFAM" id="SSF53720">
    <property type="entry name" value="ALDH-like"/>
    <property type="match status" value="1"/>
</dbReference>
<evidence type="ECO:0000313" key="8">
    <source>
        <dbReference type="EMBL" id="MDN4492808.1"/>
    </source>
</evidence>
<dbReference type="NCBIfam" id="NF002852">
    <property type="entry name" value="PRK03137.1"/>
    <property type="match status" value="1"/>
</dbReference>
<dbReference type="Pfam" id="PF00171">
    <property type="entry name" value="Aldedh"/>
    <property type="match status" value="1"/>
</dbReference>
<evidence type="ECO:0000259" key="7">
    <source>
        <dbReference type="Pfam" id="PF00171"/>
    </source>
</evidence>
<dbReference type="GO" id="GO:0003842">
    <property type="term" value="F:L-glutamate gamma-semialdehyde dehydrogenase activity"/>
    <property type="evidence" value="ECO:0007669"/>
    <property type="project" value="UniProtKB-EC"/>
</dbReference>
<evidence type="ECO:0000256" key="6">
    <source>
        <dbReference type="NCBIfam" id="TIGR01237"/>
    </source>
</evidence>
<evidence type="ECO:0000256" key="4">
    <source>
        <dbReference type="ARBA" id="ARBA00023027"/>
    </source>
</evidence>
<keyword evidence="9" id="KW-1185">Reference proteome</keyword>
<dbReference type="NCBIfam" id="TIGR01237">
    <property type="entry name" value="D1pyr5carbox2"/>
    <property type="match status" value="1"/>
</dbReference>
<dbReference type="EC" id="1.2.1.88" evidence="2 6"/>
<dbReference type="InterPro" id="IPR015590">
    <property type="entry name" value="Aldehyde_DH_dom"/>
</dbReference>
<dbReference type="Gene3D" id="3.40.605.10">
    <property type="entry name" value="Aldehyde Dehydrogenase, Chain A, domain 1"/>
    <property type="match status" value="1"/>
</dbReference>
<comment type="catalytic activity">
    <reaction evidence="5">
        <text>L-glutamate 5-semialdehyde + NAD(+) + H2O = L-glutamate + NADH + 2 H(+)</text>
        <dbReference type="Rhea" id="RHEA:30235"/>
        <dbReference type="ChEBI" id="CHEBI:15377"/>
        <dbReference type="ChEBI" id="CHEBI:15378"/>
        <dbReference type="ChEBI" id="CHEBI:29985"/>
        <dbReference type="ChEBI" id="CHEBI:57540"/>
        <dbReference type="ChEBI" id="CHEBI:57945"/>
        <dbReference type="ChEBI" id="CHEBI:58066"/>
        <dbReference type="EC" id="1.2.1.88"/>
    </reaction>
</comment>
<evidence type="ECO:0000256" key="1">
    <source>
        <dbReference type="ARBA" id="ARBA00004786"/>
    </source>
</evidence>
<dbReference type="PANTHER" id="PTHR42862">
    <property type="entry name" value="DELTA-1-PYRROLINE-5-CARBOXYLATE DEHYDROGENASE 1, ISOFORM A-RELATED"/>
    <property type="match status" value="1"/>
</dbReference>
<dbReference type="PROSITE" id="PS00070">
    <property type="entry name" value="ALDEHYDE_DEHYDR_CYS"/>
    <property type="match status" value="1"/>
</dbReference>
<dbReference type="EMBL" id="JAUHTQ010000002">
    <property type="protein sequence ID" value="MDN4492808.1"/>
    <property type="molecule type" value="Genomic_DNA"/>
</dbReference>